<dbReference type="RefSeq" id="WP_066521170.1">
    <property type="nucleotide sequence ID" value="NZ_CABMOF010000004.1"/>
</dbReference>
<name>A0A136Q8N4_9FIRM</name>
<evidence type="ECO:0000313" key="2">
    <source>
        <dbReference type="Proteomes" id="UP000070366"/>
    </source>
</evidence>
<sequence>MGNVVPFIQKPEILRFKNFALPEVAMKIVFVFEGHAKYCEQAGELEDAGYYRKLAQDIMEHGTDPYINEICDYISDIFWSVDGMPSQYLGEKDIRFLQAVCEYREGEIEQ</sequence>
<dbReference type="EMBL" id="LSZW01000015">
    <property type="protein sequence ID" value="KXK66964.1"/>
    <property type="molecule type" value="Genomic_DNA"/>
</dbReference>
<dbReference type="KEGG" id="cmiu:B1H56_12885"/>
<dbReference type="Proteomes" id="UP000070366">
    <property type="component" value="Unassembled WGS sequence"/>
</dbReference>
<proteinExistence type="predicted"/>
<keyword evidence="2" id="KW-1185">Reference proteome</keyword>
<protein>
    <submittedName>
        <fullName evidence="1">Uncharacterized protein</fullName>
    </submittedName>
</protein>
<accession>A0A136Q8N4</accession>
<gene>
    <name evidence="1" type="ORF">HMPREF3293_00176</name>
</gene>
<comment type="caution">
    <text evidence="1">The sequence shown here is derived from an EMBL/GenBank/DDBJ whole genome shotgun (WGS) entry which is preliminary data.</text>
</comment>
<reference evidence="1 2" key="1">
    <citation type="submission" date="2016-02" db="EMBL/GenBank/DDBJ databases">
        <authorList>
            <person name="Wen L."/>
            <person name="He K."/>
            <person name="Yang H."/>
        </authorList>
    </citation>
    <scope>NUCLEOTIDE SEQUENCE [LARGE SCALE GENOMIC DNA]</scope>
    <source>
        <strain evidence="1 2">DSM 22607</strain>
    </source>
</reference>
<dbReference type="STRING" id="626937.HMPREF3293_00176"/>
<dbReference type="AlphaFoldDB" id="A0A136Q8N4"/>
<evidence type="ECO:0000313" key="1">
    <source>
        <dbReference type="EMBL" id="KXK66964.1"/>
    </source>
</evidence>
<organism evidence="1 2">
    <name type="scientific">Christensenella minuta</name>
    <dbReference type="NCBI Taxonomy" id="626937"/>
    <lineage>
        <taxon>Bacteria</taxon>
        <taxon>Bacillati</taxon>
        <taxon>Bacillota</taxon>
        <taxon>Clostridia</taxon>
        <taxon>Christensenellales</taxon>
        <taxon>Christensenellaceae</taxon>
        <taxon>Christensenella</taxon>
    </lineage>
</organism>
<dbReference type="KEGG" id="cmiu:B1H56_12695"/>